<keyword evidence="3" id="KW-1185">Reference proteome</keyword>
<dbReference type="AlphaFoldDB" id="A0A845LGS6"/>
<dbReference type="OrthoDB" id="9760892at2"/>
<evidence type="ECO:0000313" key="3">
    <source>
        <dbReference type="Proteomes" id="UP000471031"/>
    </source>
</evidence>
<dbReference type="RefSeq" id="WP_161263191.1">
    <property type="nucleotide sequence ID" value="NZ_JAFBDC010000023.1"/>
</dbReference>
<feature type="domain" description="Cadherin-like beta-sandwich-like" evidence="1">
    <location>
        <begin position="153"/>
        <end position="244"/>
    </location>
</feature>
<dbReference type="Gene3D" id="2.60.40.10">
    <property type="entry name" value="Immunoglobulins"/>
    <property type="match status" value="2"/>
</dbReference>
<dbReference type="EMBL" id="WXEX01000022">
    <property type="protein sequence ID" value="MZP44624.1"/>
    <property type="molecule type" value="Genomic_DNA"/>
</dbReference>
<comment type="caution">
    <text evidence="2">The sequence shown here is derived from an EMBL/GenBank/DDBJ whole genome shotgun (WGS) entry which is preliminary data.</text>
</comment>
<protein>
    <recommendedName>
        <fullName evidence="1">Cadherin-like beta-sandwich-like domain-containing protein</fullName>
    </recommendedName>
</protein>
<gene>
    <name evidence="2" type="ORF">GTO89_16500</name>
</gene>
<dbReference type="InterPro" id="IPR025883">
    <property type="entry name" value="Cadherin-like_domain"/>
</dbReference>
<sequence length="547" mass="56078">MPNPVNITQGKIVSASGYVTPYEPARAIDGSTAPYSRWLVASSSGWLMVNLGGMFKVTNWGVTCIGQAGWSQTCNLSNFKLQVNTSSVASPVWIDVDPVMGNTANTISRTVAVKANALRLHIAQGDSRPVSQLASILNFSAMGYALTNNAYLANLTLSSGTLSPVFSSSQLSYSAAVANSVASITVTPTVQDPDATITVNNRAVASGAASQPISLNVGQNTITVTVTSPDLSTTKTYTITVTRQSVSANADLSNLTISSGTLTPGFTSANTSYSDTVASSVSTVTVTPTAADASATIKVNGQVVASGTVSQAISLNTGSNSITVNVTAPDGVTTKQYTITVTRPSSDANLVSLAVNNAPLPIPFTDPSPVYNLSVEADVASATVTPTAEDPNATIRVNGQVVASGSPSPAITLTTGVATPVQVVVTAQDGTTTKTYTVNITRQAYTTKLTALIVQAGRNPVTLNPPTFSGTVLFYTAVVSNTTTGVTVKPTAAYPNDVKITVAGNLVPSGGTSPQVTLTGSSTDILIVVQSKTDPSLSTQYKVTVTK</sequence>
<feature type="domain" description="Cadherin-like beta-sandwich-like" evidence="1">
    <location>
        <begin position="363"/>
        <end position="443"/>
    </location>
</feature>
<evidence type="ECO:0000313" key="2">
    <source>
        <dbReference type="EMBL" id="MZP44624.1"/>
    </source>
</evidence>
<reference evidence="2 3" key="1">
    <citation type="submission" date="2020-01" db="EMBL/GenBank/DDBJ databases">
        <title>Whole genome sequence of Heliobacterium gestii DSM 11169.</title>
        <authorList>
            <person name="Kyndt J.A."/>
            <person name="Meyer T.E."/>
        </authorList>
    </citation>
    <scope>NUCLEOTIDE SEQUENCE [LARGE SCALE GENOMIC DNA]</scope>
    <source>
        <strain evidence="2 3">DSM 11169</strain>
    </source>
</reference>
<feature type="domain" description="Cadherin-like beta-sandwich-like" evidence="1">
    <location>
        <begin position="252"/>
        <end position="344"/>
    </location>
</feature>
<dbReference type="InterPro" id="IPR013783">
    <property type="entry name" value="Ig-like_fold"/>
</dbReference>
<dbReference type="SUPFAM" id="SSF49785">
    <property type="entry name" value="Galactose-binding domain-like"/>
    <property type="match status" value="1"/>
</dbReference>
<evidence type="ECO:0000259" key="1">
    <source>
        <dbReference type="Pfam" id="PF12733"/>
    </source>
</evidence>
<organism evidence="2 3">
    <name type="scientific">Heliomicrobium gestii</name>
    <name type="common">Heliobacterium gestii</name>
    <dbReference type="NCBI Taxonomy" id="2699"/>
    <lineage>
        <taxon>Bacteria</taxon>
        <taxon>Bacillati</taxon>
        <taxon>Bacillota</taxon>
        <taxon>Clostridia</taxon>
        <taxon>Eubacteriales</taxon>
        <taxon>Heliobacteriaceae</taxon>
        <taxon>Heliomicrobium</taxon>
    </lineage>
</organism>
<dbReference type="Gene3D" id="2.60.120.260">
    <property type="entry name" value="Galactose-binding domain-like"/>
    <property type="match status" value="1"/>
</dbReference>
<dbReference type="Pfam" id="PF12733">
    <property type="entry name" value="Cadherin-like"/>
    <property type="match status" value="4"/>
</dbReference>
<dbReference type="Proteomes" id="UP000471031">
    <property type="component" value="Unassembled WGS sequence"/>
</dbReference>
<proteinExistence type="predicted"/>
<accession>A0A845LGS6</accession>
<dbReference type="Gene3D" id="2.60.40.2340">
    <property type="match status" value="1"/>
</dbReference>
<feature type="domain" description="Cadherin-like beta-sandwich-like" evidence="1">
    <location>
        <begin position="462"/>
        <end position="546"/>
    </location>
</feature>
<name>A0A845LGS6_HELGE</name>
<dbReference type="InterPro" id="IPR008979">
    <property type="entry name" value="Galactose-bd-like_sf"/>
</dbReference>